<proteinExistence type="predicted"/>
<dbReference type="EMBL" id="CP023434">
    <property type="protein sequence ID" value="AXY25075.1"/>
    <property type="molecule type" value="Genomic_DNA"/>
</dbReference>
<dbReference type="OrthoDB" id="9787851at2"/>
<evidence type="ECO:0000256" key="2">
    <source>
        <dbReference type="ARBA" id="ARBA00022741"/>
    </source>
</evidence>
<sequence length="252" mass="27822">MLKANHVSVVYGDTMVVQDVSFHIAMGDWFMILGPNGAGKSSLLKALTGVISSQGKVELLGQAVQSYRPAERAQAIGFLSQVQAPSYAYRVEDVVQLGRYAYHNGPFARLKQVDQQKVAEALALTGLETMRQRTLDELSGGEVQRVFLAQVFAQDPQVLLLDEPTNHLDLAYQEEILSHIEHWLNQGNRAVISVMHDLTLARAYGNRGLLLANGRVIRQGNLSNVLSSANLEAAYGFDVQSLMQGRMKLWDV</sequence>
<accession>A0A347WM26</accession>
<dbReference type="SUPFAM" id="SSF52540">
    <property type="entry name" value="P-loop containing nucleoside triphosphate hydrolases"/>
    <property type="match status" value="1"/>
</dbReference>
<dbReference type="InterPro" id="IPR027417">
    <property type="entry name" value="P-loop_NTPase"/>
</dbReference>
<dbReference type="Gene3D" id="3.40.50.300">
    <property type="entry name" value="P-loop containing nucleotide triphosphate hydrolases"/>
    <property type="match status" value="1"/>
</dbReference>
<feature type="domain" description="ABC transporter" evidence="5">
    <location>
        <begin position="2"/>
        <end position="238"/>
    </location>
</feature>
<keyword evidence="1" id="KW-0813">Transport</keyword>
<protein>
    <recommendedName>
        <fullName evidence="5">ABC transporter domain-containing protein</fullName>
    </recommendedName>
</protein>
<gene>
    <name evidence="6" type="ORF">CL176_02985</name>
    <name evidence="7" type="ORF">CL176_09040</name>
</gene>
<dbReference type="PANTHER" id="PTHR42794">
    <property type="entry name" value="HEMIN IMPORT ATP-BINDING PROTEIN HMUV"/>
    <property type="match status" value="1"/>
</dbReference>
<dbReference type="EMBL" id="CP023434">
    <property type="protein sequence ID" value="AXY26133.1"/>
    <property type="molecule type" value="Genomic_DNA"/>
</dbReference>
<keyword evidence="2" id="KW-0547">Nucleotide-binding</keyword>
<dbReference type="PROSITE" id="PS50893">
    <property type="entry name" value="ABC_TRANSPORTER_2"/>
    <property type="match status" value="1"/>
</dbReference>
<dbReference type="InterPro" id="IPR003593">
    <property type="entry name" value="AAA+_ATPase"/>
</dbReference>
<evidence type="ECO:0000259" key="5">
    <source>
        <dbReference type="PROSITE" id="PS50893"/>
    </source>
</evidence>
<dbReference type="SMART" id="SM00382">
    <property type="entry name" value="AAA"/>
    <property type="match status" value="1"/>
</dbReference>
<dbReference type="FunFam" id="3.40.50.300:FF:000134">
    <property type="entry name" value="Iron-enterobactin ABC transporter ATP-binding protein"/>
    <property type="match status" value="1"/>
</dbReference>
<evidence type="ECO:0000256" key="4">
    <source>
        <dbReference type="ARBA" id="ARBA00022967"/>
    </source>
</evidence>
<dbReference type="KEGG" id="abae:CL176_09040"/>
<dbReference type="KEGG" id="abae:CL176_02985"/>
<keyword evidence="3" id="KW-0067">ATP-binding</keyword>
<dbReference type="CDD" id="cd03214">
    <property type="entry name" value="ABC_Iron-Siderophores_B12_Hemin"/>
    <property type="match status" value="1"/>
</dbReference>
<dbReference type="PANTHER" id="PTHR42794:SF1">
    <property type="entry name" value="HEMIN IMPORT ATP-BINDING PROTEIN HMUV"/>
    <property type="match status" value="1"/>
</dbReference>
<reference evidence="7 8" key="1">
    <citation type="submission" date="2017-09" db="EMBL/GenBank/DDBJ databases">
        <title>Complete genome sequence of Oxytococcus suis strain ZY16052.</title>
        <authorList>
            <person name="Li F."/>
        </authorList>
    </citation>
    <scope>NUCLEOTIDE SEQUENCE [LARGE SCALE GENOMIC DNA]</scope>
    <source>
        <strain evidence="7 8">ZY16052</strain>
    </source>
</reference>
<dbReference type="InterPro" id="IPR003439">
    <property type="entry name" value="ABC_transporter-like_ATP-bd"/>
</dbReference>
<evidence type="ECO:0000313" key="8">
    <source>
        <dbReference type="Proteomes" id="UP000263232"/>
    </source>
</evidence>
<dbReference type="AlphaFoldDB" id="A0A347WM26"/>
<dbReference type="GO" id="GO:0005524">
    <property type="term" value="F:ATP binding"/>
    <property type="evidence" value="ECO:0007669"/>
    <property type="project" value="UniProtKB-KW"/>
</dbReference>
<dbReference type="GO" id="GO:0016887">
    <property type="term" value="F:ATP hydrolysis activity"/>
    <property type="evidence" value="ECO:0007669"/>
    <property type="project" value="InterPro"/>
</dbReference>
<keyword evidence="8" id="KW-1185">Reference proteome</keyword>
<evidence type="ECO:0000256" key="1">
    <source>
        <dbReference type="ARBA" id="ARBA00022448"/>
    </source>
</evidence>
<evidence type="ECO:0000313" key="7">
    <source>
        <dbReference type="EMBL" id="AXY26133.1"/>
    </source>
</evidence>
<evidence type="ECO:0000313" key="6">
    <source>
        <dbReference type="EMBL" id="AXY25075.1"/>
    </source>
</evidence>
<dbReference type="RefSeq" id="WP_118989994.1">
    <property type="nucleotide sequence ID" value="NZ_CP023434.1"/>
</dbReference>
<keyword evidence="4" id="KW-1278">Translocase</keyword>
<organism evidence="7 8">
    <name type="scientific">Suicoccus acidiformans</name>
    <dbReference type="NCBI Taxonomy" id="2036206"/>
    <lineage>
        <taxon>Bacteria</taxon>
        <taxon>Bacillati</taxon>
        <taxon>Bacillota</taxon>
        <taxon>Bacilli</taxon>
        <taxon>Lactobacillales</taxon>
        <taxon>Aerococcaceae</taxon>
        <taxon>Suicoccus</taxon>
    </lineage>
</organism>
<name>A0A347WM26_9LACT</name>
<evidence type="ECO:0000256" key="3">
    <source>
        <dbReference type="ARBA" id="ARBA00022840"/>
    </source>
</evidence>
<dbReference type="Pfam" id="PF00005">
    <property type="entry name" value="ABC_tran"/>
    <property type="match status" value="1"/>
</dbReference>
<dbReference type="Proteomes" id="UP000263232">
    <property type="component" value="Chromosome"/>
</dbReference>